<organism evidence="7 8">
    <name type="scientific">Streptomonospora alba</name>
    <dbReference type="NCBI Taxonomy" id="183763"/>
    <lineage>
        <taxon>Bacteria</taxon>
        <taxon>Bacillati</taxon>
        <taxon>Actinomycetota</taxon>
        <taxon>Actinomycetes</taxon>
        <taxon>Streptosporangiales</taxon>
        <taxon>Nocardiopsidaceae</taxon>
        <taxon>Streptomonospora</taxon>
    </lineage>
</organism>
<evidence type="ECO:0000313" key="7">
    <source>
        <dbReference type="EMBL" id="KIH99675.1"/>
    </source>
</evidence>
<dbReference type="PANTHER" id="PTHR30055:SF148">
    <property type="entry name" value="TETR-FAMILY TRANSCRIPTIONAL REGULATOR"/>
    <property type="match status" value="1"/>
</dbReference>
<dbReference type="InterPro" id="IPR011075">
    <property type="entry name" value="TetR_C"/>
</dbReference>
<evidence type="ECO:0000256" key="5">
    <source>
        <dbReference type="SAM" id="MobiDB-lite"/>
    </source>
</evidence>
<dbReference type="OrthoDB" id="9796019at2"/>
<dbReference type="Proteomes" id="UP000031675">
    <property type="component" value="Unassembled WGS sequence"/>
</dbReference>
<gene>
    <name evidence="7" type="ORF">LP52_05335</name>
</gene>
<dbReference type="Gene3D" id="1.10.10.60">
    <property type="entry name" value="Homeodomain-like"/>
    <property type="match status" value="1"/>
</dbReference>
<dbReference type="InterPro" id="IPR050109">
    <property type="entry name" value="HTH-type_TetR-like_transc_reg"/>
</dbReference>
<dbReference type="PANTHER" id="PTHR30055">
    <property type="entry name" value="HTH-TYPE TRANSCRIPTIONAL REGULATOR RUTR"/>
    <property type="match status" value="1"/>
</dbReference>
<dbReference type="GO" id="GO:0000976">
    <property type="term" value="F:transcription cis-regulatory region binding"/>
    <property type="evidence" value="ECO:0007669"/>
    <property type="project" value="TreeGrafter"/>
</dbReference>
<feature type="DNA-binding region" description="H-T-H motif" evidence="4">
    <location>
        <begin position="42"/>
        <end position="61"/>
    </location>
</feature>
<dbReference type="RefSeq" id="WP_040271270.1">
    <property type="nucleotide sequence ID" value="NZ_JROO01000009.1"/>
</dbReference>
<keyword evidence="1" id="KW-0805">Transcription regulation</keyword>
<evidence type="ECO:0000313" key="8">
    <source>
        <dbReference type="Proteomes" id="UP000031675"/>
    </source>
</evidence>
<proteinExistence type="predicted"/>
<feature type="region of interest" description="Disordered" evidence="5">
    <location>
        <begin position="1"/>
        <end position="20"/>
    </location>
</feature>
<evidence type="ECO:0000256" key="3">
    <source>
        <dbReference type="ARBA" id="ARBA00023163"/>
    </source>
</evidence>
<dbReference type="Pfam" id="PF16859">
    <property type="entry name" value="TetR_C_11"/>
    <property type="match status" value="1"/>
</dbReference>
<dbReference type="EMBL" id="JROO01000009">
    <property type="protein sequence ID" value="KIH99675.1"/>
    <property type="molecule type" value="Genomic_DNA"/>
</dbReference>
<dbReference type="GO" id="GO:0003700">
    <property type="term" value="F:DNA-binding transcription factor activity"/>
    <property type="evidence" value="ECO:0007669"/>
    <property type="project" value="TreeGrafter"/>
</dbReference>
<dbReference type="AlphaFoldDB" id="A0A0C2JL75"/>
<evidence type="ECO:0000259" key="6">
    <source>
        <dbReference type="PROSITE" id="PS50977"/>
    </source>
</evidence>
<dbReference type="Gene3D" id="1.10.357.10">
    <property type="entry name" value="Tetracycline Repressor, domain 2"/>
    <property type="match status" value="1"/>
</dbReference>
<dbReference type="Pfam" id="PF00440">
    <property type="entry name" value="TetR_N"/>
    <property type="match status" value="1"/>
</dbReference>
<evidence type="ECO:0000256" key="4">
    <source>
        <dbReference type="PROSITE-ProRule" id="PRU00335"/>
    </source>
</evidence>
<feature type="domain" description="HTH tetR-type" evidence="6">
    <location>
        <begin position="19"/>
        <end position="79"/>
    </location>
</feature>
<dbReference type="InterPro" id="IPR036271">
    <property type="entry name" value="Tet_transcr_reg_TetR-rel_C_sf"/>
</dbReference>
<name>A0A0C2JL75_9ACTN</name>
<dbReference type="InterPro" id="IPR009057">
    <property type="entry name" value="Homeodomain-like_sf"/>
</dbReference>
<dbReference type="SUPFAM" id="SSF46689">
    <property type="entry name" value="Homeodomain-like"/>
    <property type="match status" value="1"/>
</dbReference>
<dbReference type="PROSITE" id="PS50977">
    <property type="entry name" value="HTH_TETR_2"/>
    <property type="match status" value="1"/>
</dbReference>
<protein>
    <submittedName>
        <fullName evidence="7">Transcriptional regulator</fullName>
    </submittedName>
</protein>
<dbReference type="InterPro" id="IPR001647">
    <property type="entry name" value="HTH_TetR"/>
</dbReference>
<reference evidence="8" key="1">
    <citation type="journal article" date="2015" name="Chem. Biol.">
        <title>Structure, bioactivity, and resistance mechanism of streptomonomicin, an unusual lasso Peptide from an understudied halophilic actinomycete.</title>
        <authorList>
            <person name="Metelev M."/>
            <person name="Tietz J.I."/>
            <person name="Melby J.O."/>
            <person name="Blair P.M."/>
            <person name="Zhu L."/>
            <person name="Livnat I."/>
            <person name="Severinov K."/>
            <person name="Mitchell D.A."/>
        </authorList>
    </citation>
    <scope>NUCLEOTIDE SEQUENCE [LARGE SCALE GENOMIC DNA]</scope>
    <source>
        <strain evidence="8">YIM 90003</strain>
    </source>
</reference>
<keyword evidence="2 4" id="KW-0238">DNA-binding</keyword>
<keyword evidence="3" id="KW-0804">Transcription</keyword>
<evidence type="ECO:0000256" key="2">
    <source>
        <dbReference type="ARBA" id="ARBA00023125"/>
    </source>
</evidence>
<evidence type="ECO:0000256" key="1">
    <source>
        <dbReference type="ARBA" id="ARBA00023015"/>
    </source>
</evidence>
<comment type="caution">
    <text evidence="7">The sequence shown here is derived from an EMBL/GenBank/DDBJ whole genome shotgun (WGS) entry which is preliminary data.</text>
</comment>
<dbReference type="STRING" id="183763.LP52_05335"/>
<dbReference type="SUPFAM" id="SSF48498">
    <property type="entry name" value="Tetracyclin repressor-like, C-terminal domain"/>
    <property type="match status" value="1"/>
</dbReference>
<keyword evidence="8" id="KW-1185">Reference proteome</keyword>
<accession>A0A0C2JL75</accession>
<sequence>MAQRAPEEQDKTSGRPRDRSIGEAAISATLEILETDGYFAVSVEAVARRAGTSRPAIYRRWSGRASLALAAVAARLDVPDSPDTGCTLCDLGDSFALFLAAYRTIRPDALSALYAECASDPDLRERYLDTVVAPVRCAVAQTLDRAVARGDLRPETDRGLLLDMVGSLVYYRAMLGQEHLSNDEAVHAIRILLQGAARDYGALLAHSEAMEHAHLHASTESG</sequence>